<comment type="caution">
    <text evidence="1">The sequence shown here is derived from an EMBL/GenBank/DDBJ whole genome shotgun (WGS) entry which is preliminary data.</text>
</comment>
<proteinExistence type="predicted"/>
<accession>A0A1Y1VV97</accession>
<dbReference type="RefSeq" id="XP_040739416.1">
    <property type="nucleotide sequence ID" value="XM_040883498.1"/>
</dbReference>
<dbReference type="Proteomes" id="UP000193922">
    <property type="component" value="Unassembled WGS sequence"/>
</dbReference>
<protein>
    <submittedName>
        <fullName evidence="1">Uncharacterized protein</fullName>
    </submittedName>
</protein>
<name>A0A1Y1VV97_9FUNG</name>
<dbReference type="AlphaFoldDB" id="A0A1Y1VV97"/>
<evidence type="ECO:0000313" key="2">
    <source>
        <dbReference type="Proteomes" id="UP000193922"/>
    </source>
</evidence>
<organism evidence="1 2">
    <name type="scientific">Linderina pennispora</name>
    <dbReference type="NCBI Taxonomy" id="61395"/>
    <lineage>
        <taxon>Eukaryota</taxon>
        <taxon>Fungi</taxon>
        <taxon>Fungi incertae sedis</taxon>
        <taxon>Zoopagomycota</taxon>
        <taxon>Kickxellomycotina</taxon>
        <taxon>Kickxellomycetes</taxon>
        <taxon>Kickxellales</taxon>
        <taxon>Kickxellaceae</taxon>
        <taxon>Linderina</taxon>
    </lineage>
</organism>
<reference evidence="1 2" key="1">
    <citation type="submission" date="2016-07" db="EMBL/GenBank/DDBJ databases">
        <title>Pervasive Adenine N6-methylation of Active Genes in Fungi.</title>
        <authorList>
            <consortium name="DOE Joint Genome Institute"/>
            <person name="Mondo S.J."/>
            <person name="Dannebaum R.O."/>
            <person name="Kuo R.C."/>
            <person name="Labutti K."/>
            <person name="Haridas S."/>
            <person name="Kuo A."/>
            <person name="Salamov A."/>
            <person name="Ahrendt S.R."/>
            <person name="Lipzen A."/>
            <person name="Sullivan W."/>
            <person name="Andreopoulos W.B."/>
            <person name="Clum A."/>
            <person name="Lindquist E."/>
            <person name="Daum C."/>
            <person name="Ramamoorthy G.K."/>
            <person name="Gryganskyi A."/>
            <person name="Culley D."/>
            <person name="Magnuson J.K."/>
            <person name="James T.Y."/>
            <person name="O'Malley M.A."/>
            <person name="Stajich J.E."/>
            <person name="Spatafora J.W."/>
            <person name="Visel A."/>
            <person name="Grigoriev I.V."/>
        </authorList>
    </citation>
    <scope>NUCLEOTIDE SEQUENCE [LARGE SCALE GENOMIC DNA]</scope>
    <source>
        <strain evidence="1 2">ATCC 12442</strain>
    </source>
</reference>
<dbReference type="GeneID" id="63800146"/>
<gene>
    <name evidence="1" type="ORF">DL89DRAFT_147878</name>
</gene>
<dbReference type="EMBL" id="MCFD01000056">
    <property type="protein sequence ID" value="ORX64935.1"/>
    <property type="molecule type" value="Genomic_DNA"/>
</dbReference>
<keyword evidence="2" id="KW-1185">Reference proteome</keyword>
<sequence length="83" mass="9549">MAWTPFQYQRSLCIEYKGCPIDDLLSKVNMDAVQKLALAGFVISCLYSLFCGRYEQEAHLPHLLELRIERADWDDVVVAPENT</sequence>
<evidence type="ECO:0000313" key="1">
    <source>
        <dbReference type="EMBL" id="ORX64935.1"/>
    </source>
</evidence>